<organism evidence="1 2">
    <name type="scientific">Mesorhizobium huakuii</name>
    <dbReference type="NCBI Taxonomy" id="28104"/>
    <lineage>
        <taxon>Bacteria</taxon>
        <taxon>Pseudomonadati</taxon>
        <taxon>Pseudomonadota</taxon>
        <taxon>Alphaproteobacteria</taxon>
        <taxon>Hyphomicrobiales</taxon>
        <taxon>Phyllobacteriaceae</taxon>
        <taxon>Mesorhizobium</taxon>
    </lineage>
</organism>
<proteinExistence type="predicted"/>
<dbReference type="AlphaFoldDB" id="A0A7G6T0U3"/>
<sequence>MLTLTVNVGQAVQIGEHGVVKVEDKTGRRVRLVFAGDFRPITLIADGIIPARFTLGITGVARRIHDHQESPVQQVA</sequence>
<accession>A0A7G6T0U3</accession>
<evidence type="ECO:0000313" key="1">
    <source>
        <dbReference type="EMBL" id="QND60375.1"/>
    </source>
</evidence>
<reference evidence="2" key="1">
    <citation type="journal article" date="2020" name="Mol. Plant Microbe">
        <title>Rhizobial microsymbionts of the narrowly endemic Oxytropis species growing in Kamchatka are characterized by significant genetic diversity and possess a set of genes that are associated with T3SS and T6SS secretion systems and can affect the development of symbiosis.</title>
        <authorList>
            <person name="Safronova V."/>
            <person name="Guro P."/>
            <person name="Sazanova A."/>
            <person name="Kuznetsova I."/>
            <person name="Belimov A."/>
            <person name="Yakubov V."/>
            <person name="Chirak E."/>
            <person name="Afonin A."/>
            <person name="Gogolev Y."/>
            <person name="Andronov E."/>
            <person name="Tikhonovich I."/>
        </authorList>
    </citation>
    <scope>NUCLEOTIDE SEQUENCE [LARGE SCALE GENOMIC DNA]</scope>
    <source>
        <strain evidence="2">583</strain>
    </source>
</reference>
<dbReference type="Gene3D" id="2.60.40.4380">
    <property type="entry name" value="Translational regulator CsrA"/>
    <property type="match status" value="1"/>
</dbReference>
<dbReference type="GO" id="GO:0006109">
    <property type="term" value="P:regulation of carbohydrate metabolic process"/>
    <property type="evidence" value="ECO:0007669"/>
    <property type="project" value="InterPro"/>
</dbReference>
<dbReference type="RefSeq" id="WP_183459243.1">
    <property type="nucleotide sequence ID" value="NZ_CP050296.1"/>
</dbReference>
<dbReference type="InterPro" id="IPR036107">
    <property type="entry name" value="CsrA_sf"/>
</dbReference>
<name>A0A7G6T0U3_9HYPH</name>
<dbReference type="EMBL" id="CP050296">
    <property type="protein sequence ID" value="QND60375.1"/>
    <property type="molecule type" value="Genomic_DNA"/>
</dbReference>
<dbReference type="GO" id="GO:0006402">
    <property type="term" value="P:mRNA catabolic process"/>
    <property type="evidence" value="ECO:0007669"/>
    <property type="project" value="InterPro"/>
</dbReference>
<dbReference type="GO" id="GO:0003723">
    <property type="term" value="F:RNA binding"/>
    <property type="evidence" value="ECO:0007669"/>
    <property type="project" value="InterPro"/>
</dbReference>
<dbReference type="Proteomes" id="UP000515465">
    <property type="component" value="Chromosome"/>
</dbReference>
<evidence type="ECO:0000313" key="2">
    <source>
        <dbReference type="Proteomes" id="UP000515465"/>
    </source>
</evidence>
<gene>
    <name evidence="1" type="ORF">HB778_30385</name>
</gene>
<protein>
    <submittedName>
        <fullName evidence="1">Uncharacterized protein</fullName>
    </submittedName>
</protein>